<organism evidence="5 6">
    <name type="scientific">Floccifex porci</name>
    <dbReference type="NCBI Taxonomy" id="2606629"/>
    <lineage>
        <taxon>Bacteria</taxon>
        <taxon>Bacillati</taxon>
        <taxon>Bacillota</taxon>
        <taxon>Erysipelotrichia</taxon>
        <taxon>Erysipelotrichales</taxon>
        <taxon>Erysipelotrichaceae</taxon>
        <taxon>Floccifex</taxon>
    </lineage>
</organism>
<dbReference type="Proteomes" id="UP000470082">
    <property type="component" value="Unassembled WGS sequence"/>
</dbReference>
<evidence type="ECO:0000259" key="3">
    <source>
        <dbReference type="Pfam" id="PF13556"/>
    </source>
</evidence>
<comment type="caution">
    <text evidence="5">The sequence shown here is derived from an EMBL/GenBank/DDBJ whole genome shotgun (WGS) entry which is preliminary data.</text>
</comment>
<dbReference type="InterPro" id="IPR042070">
    <property type="entry name" value="PucR_C-HTH_sf"/>
</dbReference>
<dbReference type="RefSeq" id="WP_154461499.1">
    <property type="nucleotide sequence ID" value="NZ_JAQYTQ010000092.1"/>
</dbReference>
<dbReference type="AlphaFoldDB" id="A0A7X2N4K0"/>
<keyword evidence="6" id="KW-1185">Reference proteome</keyword>
<protein>
    <submittedName>
        <fullName evidence="5">PucR family transcriptional regulator</fullName>
    </submittedName>
</protein>
<evidence type="ECO:0000313" key="6">
    <source>
        <dbReference type="Proteomes" id="UP000470082"/>
    </source>
</evidence>
<evidence type="ECO:0000259" key="4">
    <source>
        <dbReference type="Pfam" id="PF17853"/>
    </source>
</evidence>
<dbReference type="InterPro" id="IPR051448">
    <property type="entry name" value="CdaR-like_regulators"/>
</dbReference>
<gene>
    <name evidence="5" type="ORF">FYJ50_09755</name>
</gene>
<dbReference type="Pfam" id="PF13556">
    <property type="entry name" value="HTH_30"/>
    <property type="match status" value="1"/>
</dbReference>
<evidence type="ECO:0000313" key="5">
    <source>
        <dbReference type="EMBL" id="MSS02367.1"/>
    </source>
</evidence>
<dbReference type="InterPro" id="IPR025736">
    <property type="entry name" value="PucR_C-HTH_dom"/>
</dbReference>
<feature type="domain" description="PucR C-terminal helix-turn-helix" evidence="3">
    <location>
        <begin position="320"/>
        <end position="377"/>
    </location>
</feature>
<dbReference type="InterPro" id="IPR041522">
    <property type="entry name" value="CdaR_GGDEF"/>
</dbReference>
<dbReference type="PANTHER" id="PTHR33744:SF1">
    <property type="entry name" value="DNA-BINDING TRANSCRIPTIONAL ACTIVATOR ADER"/>
    <property type="match status" value="1"/>
</dbReference>
<comment type="similarity">
    <text evidence="1">Belongs to the CdaR family.</text>
</comment>
<dbReference type="InterPro" id="IPR012914">
    <property type="entry name" value="PucR_dom"/>
</dbReference>
<dbReference type="Gene3D" id="1.10.10.2840">
    <property type="entry name" value="PucR C-terminal helix-turn-helix domain"/>
    <property type="match status" value="1"/>
</dbReference>
<dbReference type="PANTHER" id="PTHR33744">
    <property type="entry name" value="CARBOHYDRATE DIACID REGULATOR"/>
    <property type="match status" value="1"/>
</dbReference>
<evidence type="ECO:0000256" key="1">
    <source>
        <dbReference type="ARBA" id="ARBA00006754"/>
    </source>
</evidence>
<dbReference type="Pfam" id="PF17853">
    <property type="entry name" value="GGDEF_2"/>
    <property type="match status" value="1"/>
</dbReference>
<dbReference type="Pfam" id="PF07905">
    <property type="entry name" value="PucR"/>
    <property type="match status" value="1"/>
</dbReference>
<feature type="domain" description="CdaR GGDEF-like" evidence="4">
    <location>
        <begin position="160"/>
        <end position="268"/>
    </location>
</feature>
<accession>A0A7X2N4K0</accession>
<evidence type="ECO:0000259" key="2">
    <source>
        <dbReference type="Pfam" id="PF07905"/>
    </source>
</evidence>
<sequence length="382" mass="44853">MISLDDIMLQVGNEYKMKCIAGKEGCSHPIGWVHIVEDPTIIQFLWSNDLALTLGLGFQSEKALMDCIIKLVKRNCVGLIINTGKYINEIPDSILRYCDQNQFPLITIPWEINVNMVIKDISIRCQQDSMGEQKLAQYFIKGFKNEEKLEQYRDELKSHFDTEGSFQISIVHISNLENTDIQHQRILARLQFYFGTIQCKYIFFWYENNLILITNNLPMHSLQSLCEKVIHITKIKLEDFPVFIGIGNSEIDLKSLPKNYKKAKAALKYALHFNHSISRFKDIGMYQILYSIEDESIIENYYRECFHPLIEYDLKHHSQLLLTFEYFLKYKGAIQIVAQELYTHRNTINYRISKIKSLLNCDLEDSEETFKYALAFYIKKKE</sequence>
<dbReference type="EMBL" id="VUMM01000029">
    <property type="protein sequence ID" value="MSS02367.1"/>
    <property type="molecule type" value="Genomic_DNA"/>
</dbReference>
<proteinExistence type="inferred from homology"/>
<name>A0A7X2N4K0_9FIRM</name>
<reference evidence="5 6" key="1">
    <citation type="submission" date="2019-08" db="EMBL/GenBank/DDBJ databases">
        <title>In-depth cultivation of the pig gut microbiome towards novel bacterial diversity and tailored functional studies.</title>
        <authorList>
            <person name="Wylensek D."/>
            <person name="Hitch T.C.A."/>
            <person name="Clavel T."/>
        </authorList>
    </citation>
    <scope>NUCLEOTIDE SEQUENCE [LARGE SCALE GENOMIC DNA]</scope>
    <source>
        <strain evidence="5 6">LKV-178-WT-2G</strain>
    </source>
</reference>
<feature type="domain" description="Purine catabolism PurC-like" evidence="2">
    <location>
        <begin position="16"/>
        <end position="121"/>
    </location>
</feature>